<dbReference type="Pfam" id="PF00027">
    <property type="entry name" value="cNMP_binding"/>
    <property type="match status" value="2"/>
</dbReference>
<feature type="domain" description="4Fe-4S ferredoxin-type" evidence="8">
    <location>
        <begin position="517"/>
        <end position="545"/>
    </location>
</feature>
<name>A0ABQ6FWH9_9CHLR</name>
<dbReference type="CDD" id="cd16367">
    <property type="entry name" value="DMSOR_beta_like"/>
    <property type="match status" value="1"/>
</dbReference>
<feature type="domain" description="4Fe-4S ferredoxin-type" evidence="8">
    <location>
        <begin position="451"/>
        <end position="482"/>
    </location>
</feature>
<dbReference type="Pfam" id="PF13187">
    <property type="entry name" value="Fer4_9"/>
    <property type="match status" value="1"/>
</dbReference>
<feature type="domain" description="4Fe-4S ferredoxin-type" evidence="8">
    <location>
        <begin position="69"/>
        <end position="91"/>
    </location>
</feature>
<dbReference type="PROSITE" id="PS51379">
    <property type="entry name" value="4FE4S_FER_2"/>
    <property type="match status" value="5"/>
</dbReference>
<dbReference type="InterPro" id="IPR017900">
    <property type="entry name" value="4Fe4S_Fe_S_CS"/>
</dbReference>
<dbReference type="EMBL" id="BSRI01000002">
    <property type="protein sequence ID" value="GLV58177.1"/>
    <property type="molecule type" value="Genomic_DNA"/>
</dbReference>
<dbReference type="Pfam" id="PF12800">
    <property type="entry name" value="Fer4_4"/>
    <property type="match status" value="1"/>
</dbReference>
<dbReference type="InterPro" id="IPR017896">
    <property type="entry name" value="4Fe4S_Fe-S-bd"/>
</dbReference>
<feature type="domain" description="4Fe-4S ferredoxin-type" evidence="8">
    <location>
        <begin position="26"/>
        <end position="55"/>
    </location>
</feature>
<keyword evidence="5" id="KW-0408">Iron</keyword>
<feature type="domain" description="Cyclic nucleotide-binding" evidence="7">
    <location>
        <begin position="140"/>
        <end position="247"/>
    </location>
</feature>
<keyword evidence="3" id="KW-0479">Metal-binding</keyword>
<evidence type="ECO:0000313" key="9">
    <source>
        <dbReference type="EMBL" id="GLV58177.1"/>
    </source>
</evidence>
<keyword evidence="10" id="KW-1185">Reference proteome</keyword>
<keyword evidence="6" id="KW-0411">Iron-sulfur</keyword>
<protein>
    <recommendedName>
        <fullName evidence="11">Cyclic nucleotide-binding protein</fullName>
    </recommendedName>
</protein>
<dbReference type="SUPFAM" id="SSF51206">
    <property type="entry name" value="cAMP-binding domain-like"/>
    <property type="match status" value="2"/>
</dbReference>
<dbReference type="PANTHER" id="PTHR42859">
    <property type="entry name" value="OXIDOREDUCTASE"/>
    <property type="match status" value="1"/>
</dbReference>
<dbReference type="PANTHER" id="PTHR42859:SF10">
    <property type="entry name" value="DIMETHYLSULFOXIDE REDUCTASE CHAIN B"/>
    <property type="match status" value="1"/>
</dbReference>
<dbReference type="Pfam" id="PF00037">
    <property type="entry name" value="Fer4"/>
    <property type="match status" value="1"/>
</dbReference>
<evidence type="ECO:0000256" key="6">
    <source>
        <dbReference type="ARBA" id="ARBA00023014"/>
    </source>
</evidence>
<dbReference type="InterPro" id="IPR050294">
    <property type="entry name" value="RnfB_subfamily"/>
</dbReference>
<evidence type="ECO:0000256" key="1">
    <source>
        <dbReference type="ARBA" id="ARBA00022448"/>
    </source>
</evidence>
<evidence type="ECO:0008006" key="11">
    <source>
        <dbReference type="Google" id="ProtNLM"/>
    </source>
</evidence>
<evidence type="ECO:0000256" key="5">
    <source>
        <dbReference type="ARBA" id="ARBA00023004"/>
    </source>
</evidence>
<gene>
    <name evidence="9" type="ORF">KDH_50110</name>
</gene>
<keyword evidence="1" id="KW-0813">Transport</keyword>
<dbReference type="PROSITE" id="PS50042">
    <property type="entry name" value="CNMP_BINDING_3"/>
    <property type="match status" value="2"/>
</dbReference>
<accession>A0ABQ6FWH9</accession>
<dbReference type="InterPro" id="IPR014710">
    <property type="entry name" value="RmlC-like_jellyroll"/>
</dbReference>
<dbReference type="PROSITE" id="PS00198">
    <property type="entry name" value="4FE4S_FER_1"/>
    <property type="match status" value="3"/>
</dbReference>
<evidence type="ECO:0000256" key="4">
    <source>
        <dbReference type="ARBA" id="ARBA00022982"/>
    </source>
</evidence>
<evidence type="ECO:0000256" key="2">
    <source>
        <dbReference type="ARBA" id="ARBA00022485"/>
    </source>
</evidence>
<dbReference type="Proteomes" id="UP001344906">
    <property type="component" value="Unassembled WGS sequence"/>
</dbReference>
<proteinExistence type="predicted"/>
<dbReference type="Gene3D" id="2.60.120.10">
    <property type="entry name" value="Jelly Rolls"/>
    <property type="match status" value="2"/>
</dbReference>
<dbReference type="InterPro" id="IPR018490">
    <property type="entry name" value="cNMP-bd_dom_sf"/>
</dbReference>
<evidence type="ECO:0000259" key="7">
    <source>
        <dbReference type="PROSITE" id="PS50042"/>
    </source>
</evidence>
<organism evidence="9 10">
    <name type="scientific">Dictyobacter halimunensis</name>
    <dbReference type="NCBI Taxonomy" id="3026934"/>
    <lineage>
        <taxon>Bacteria</taxon>
        <taxon>Bacillati</taxon>
        <taxon>Chloroflexota</taxon>
        <taxon>Ktedonobacteria</taxon>
        <taxon>Ktedonobacterales</taxon>
        <taxon>Dictyobacteraceae</taxon>
        <taxon>Dictyobacter</taxon>
    </lineage>
</organism>
<dbReference type="Gene3D" id="3.30.70.20">
    <property type="match status" value="3"/>
</dbReference>
<evidence type="ECO:0000313" key="10">
    <source>
        <dbReference type="Proteomes" id="UP001344906"/>
    </source>
</evidence>
<dbReference type="SMART" id="SM00100">
    <property type="entry name" value="cNMP"/>
    <property type="match status" value="2"/>
</dbReference>
<feature type="domain" description="4Fe-4S ferredoxin-type" evidence="8">
    <location>
        <begin position="602"/>
        <end position="634"/>
    </location>
</feature>
<comment type="caution">
    <text evidence="9">The sequence shown here is derived from an EMBL/GenBank/DDBJ whole genome shotgun (WGS) entry which is preliminary data.</text>
</comment>
<dbReference type="SUPFAM" id="SSF54862">
    <property type="entry name" value="4Fe-4S ferredoxins"/>
    <property type="match status" value="2"/>
</dbReference>
<keyword evidence="2" id="KW-0004">4Fe-4S</keyword>
<sequence length="649" mass="72387">MQMQTTQKNFKVGMTHRTDMRTLSTEEINFEIDMCIGCDRCMRACPVPLSSQVTIADLNRANISDEITPIVARFTDECVMCGSCVPVCPVDNHRDLLMLSLKQRLGISWDGQVDLSKAMGHLPPGWDVSLVLLCLREQAIFRDARLVPDNYLLHFVATSDILTLSSGVELMREGEFGRDIFFILDGQCEVFSQGTDQLSLPLAVLRRGEYIGEQGMLTGQPRSVTVRAAQDRTVVLKVPEQVMQRLMEVSPAVQDFFVQLSSARAIEDMLSRLELFKGISAEDIHALATQASIQRVEREEQLFSEERKGKPVRETFHLLLDGFVRVARKTGRSEHPERIIAYRQRGDYFVGGLDMLGDRRAVTVTAITRVTVAEITRVQLKSLLTRYPAFKERIQERVQLYQEANTAAHSAVFEPFDPEQLQQALVNTSSAAEARSGLHALVSDGVVEGTEVLVIDLDKCIHCNECEEACERRHGQSRMNREGMVVGNMSIVTACRQCQDPVCMLCSRAGIARKPSGEVYITESCIGCGICAERCPYDNISIVSLTEDENEVQPASWQRFSRFFSKGFGKERGRKVLPMAQTPAEPGPLQPFVNDGLENLRKKIAIKCDLCAGYNNQACVQACPTGAAIRVNPVTFFGSTEDILSRKAR</sequence>
<reference evidence="9 10" key="1">
    <citation type="submission" date="2023-02" db="EMBL/GenBank/DDBJ databases">
        <title>Dictyobacter halimunensis sp. nov., a new member of the class Ktedonobacteria from forest soil in a geothermal area.</title>
        <authorList>
            <person name="Rachmania M.K."/>
            <person name="Ningsih F."/>
            <person name="Sakai Y."/>
            <person name="Yabe S."/>
            <person name="Yokota A."/>
            <person name="Sjamsuridzal W."/>
        </authorList>
    </citation>
    <scope>NUCLEOTIDE SEQUENCE [LARGE SCALE GENOMIC DNA]</scope>
    <source>
        <strain evidence="9 10">S3.2.2.5</strain>
    </source>
</reference>
<evidence type="ECO:0000256" key="3">
    <source>
        <dbReference type="ARBA" id="ARBA00022723"/>
    </source>
</evidence>
<evidence type="ECO:0000259" key="8">
    <source>
        <dbReference type="PROSITE" id="PS51379"/>
    </source>
</evidence>
<feature type="domain" description="Cyclic nucleotide-binding" evidence="7">
    <location>
        <begin position="314"/>
        <end position="401"/>
    </location>
</feature>
<dbReference type="CDD" id="cd00038">
    <property type="entry name" value="CAP_ED"/>
    <property type="match status" value="2"/>
</dbReference>
<dbReference type="InterPro" id="IPR000595">
    <property type="entry name" value="cNMP-bd_dom"/>
</dbReference>
<keyword evidence="4" id="KW-0249">Electron transport</keyword>